<protein>
    <submittedName>
        <fullName evidence="5">GTP-binding protein</fullName>
    </submittedName>
</protein>
<keyword evidence="3" id="KW-0342">GTP-binding</keyword>
<evidence type="ECO:0000259" key="4">
    <source>
        <dbReference type="PROSITE" id="PS51722"/>
    </source>
</evidence>
<evidence type="ECO:0000313" key="6">
    <source>
        <dbReference type="Proteomes" id="UP001597171"/>
    </source>
</evidence>
<reference evidence="6" key="1">
    <citation type="journal article" date="2019" name="Int. J. Syst. Evol. Microbiol.">
        <title>The Global Catalogue of Microorganisms (GCM) 10K type strain sequencing project: providing services to taxonomists for standard genome sequencing and annotation.</title>
        <authorList>
            <consortium name="The Broad Institute Genomics Platform"/>
            <consortium name="The Broad Institute Genome Sequencing Center for Infectious Disease"/>
            <person name="Wu L."/>
            <person name="Ma J."/>
        </authorList>
    </citation>
    <scope>NUCLEOTIDE SEQUENCE [LARGE SCALE GENOMIC DNA]</scope>
    <source>
        <strain evidence="6">CCUG 61696</strain>
    </source>
</reference>
<keyword evidence="1" id="KW-0547">Nucleotide-binding</keyword>
<dbReference type="Pfam" id="PF00009">
    <property type="entry name" value="GTP_EFTU"/>
    <property type="match status" value="1"/>
</dbReference>
<proteinExistence type="predicted"/>
<dbReference type="Proteomes" id="UP001597171">
    <property type="component" value="Unassembled WGS sequence"/>
</dbReference>
<dbReference type="PANTHER" id="PTHR42854">
    <property type="entry name" value="EUKARYOTIC TRANSLATION INITIATION FACTOR 2 SUBUNIT 3 FAMILY MEMBER"/>
    <property type="match status" value="1"/>
</dbReference>
<dbReference type="RefSeq" id="WP_378777630.1">
    <property type="nucleotide sequence ID" value="NZ_JBHTMX010000339.1"/>
</dbReference>
<feature type="domain" description="Tr-type G" evidence="4">
    <location>
        <begin position="1"/>
        <end position="173"/>
    </location>
</feature>
<gene>
    <name evidence="5" type="ORF">ACFQ4O_17425</name>
</gene>
<sequence length="174" mass="18023">MIVGTAGHIDHGKSALVKALTGVETDRLKEEKARGISIDLGFAYSPRADGAVLGFVDVPGHERFVRNMLAGASGIDLVLLVVAADDGPMPQTREHLAIVDLLGVRRGLVALTKRDLVDDARLQEAEAEVAALLSGTGLEGAEILAVSAVTGEGVAALSARLDALRAATRARPAD</sequence>
<dbReference type="CDD" id="cd04171">
    <property type="entry name" value="SelB"/>
    <property type="match status" value="1"/>
</dbReference>
<dbReference type="InterPro" id="IPR050543">
    <property type="entry name" value="eIF2G"/>
</dbReference>
<accession>A0ABW3ZC01</accession>
<evidence type="ECO:0000256" key="3">
    <source>
        <dbReference type="ARBA" id="ARBA00023134"/>
    </source>
</evidence>
<evidence type="ECO:0000256" key="2">
    <source>
        <dbReference type="ARBA" id="ARBA00022917"/>
    </source>
</evidence>
<dbReference type="PRINTS" id="PR00315">
    <property type="entry name" value="ELONGATNFCT"/>
</dbReference>
<dbReference type="InterPro" id="IPR000795">
    <property type="entry name" value="T_Tr_GTP-bd_dom"/>
</dbReference>
<dbReference type="SUPFAM" id="SSF52540">
    <property type="entry name" value="P-loop containing nucleoside triphosphate hydrolases"/>
    <property type="match status" value="1"/>
</dbReference>
<evidence type="ECO:0000256" key="1">
    <source>
        <dbReference type="ARBA" id="ARBA00022741"/>
    </source>
</evidence>
<dbReference type="PANTHER" id="PTHR42854:SF3">
    <property type="entry name" value="EUKARYOTIC TRANSLATION INITIATION FACTOR 2 SUBUNIT 3-RELATED"/>
    <property type="match status" value="1"/>
</dbReference>
<evidence type="ECO:0000313" key="5">
    <source>
        <dbReference type="EMBL" id="MFD1333788.1"/>
    </source>
</evidence>
<dbReference type="InterPro" id="IPR027417">
    <property type="entry name" value="P-loop_NTPase"/>
</dbReference>
<feature type="non-terminal residue" evidence="5">
    <location>
        <position position="174"/>
    </location>
</feature>
<name>A0ABW3ZC01_9HYPH</name>
<dbReference type="PROSITE" id="PS51722">
    <property type="entry name" value="G_TR_2"/>
    <property type="match status" value="1"/>
</dbReference>
<keyword evidence="2" id="KW-0648">Protein biosynthesis</keyword>
<dbReference type="Gene3D" id="3.40.50.300">
    <property type="entry name" value="P-loop containing nucleotide triphosphate hydrolases"/>
    <property type="match status" value="1"/>
</dbReference>
<keyword evidence="6" id="KW-1185">Reference proteome</keyword>
<dbReference type="NCBIfam" id="TIGR00231">
    <property type="entry name" value="small_GTP"/>
    <property type="match status" value="1"/>
</dbReference>
<dbReference type="EMBL" id="JBHTMX010000339">
    <property type="protein sequence ID" value="MFD1333788.1"/>
    <property type="molecule type" value="Genomic_DNA"/>
</dbReference>
<dbReference type="InterPro" id="IPR005225">
    <property type="entry name" value="Small_GTP-bd"/>
</dbReference>
<comment type="caution">
    <text evidence="5">The sequence shown here is derived from an EMBL/GenBank/DDBJ whole genome shotgun (WGS) entry which is preliminary data.</text>
</comment>
<organism evidence="5 6">
    <name type="scientific">Methylopila musalis</name>
    <dbReference type="NCBI Taxonomy" id="1134781"/>
    <lineage>
        <taxon>Bacteria</taxon>
        <taxon>Pseudomonadati</taxon>
        <taxon>Pseudomonadota</taxon>
        <taxon>Alphaproteobacteria</taxon>
        <taxon>Hyphomicrobiales</taxon>
        <taxon>Methylopilaceae</taxon>
        <taxon>Methylopila</taxon>
    </lineage>
</organism>